<reference evidence="11 12" key="1">
    <citation type="journal article" date="2023" name="ISME J.">
        <title>Cultivation and genomic characterization of novel and ubiquitous marine nitrite-oxidizing bacteria from the Nitrospirales.</title>
        <authorList>
            <person name="Mueller A.J."/>
            <person name="Daebeler A."/>
            <person name="Herbold C.W."/>
            <person name="Kirkegaard R.H."/>
            <person name="Daims H."/>
        </authorList>
    </citation>
    <scope>NUCLEOTIDE SEQUENCE [LARGE SCALE GENOMIC DNA]</scope>
    <source>
        <strain evidence="11 12">EB</strain>
    </source>
</reference>
<evidence type="ECO:0000256" key="7">
    <source>
        <dbReference type="ARBA" id="ARBA00023237"/>
    </source>
</evidence>
<comment type="subcellular location">
    <subcellularLocation>
        <location evidence="1">Membrane</location>
    </subcellularLocation>
</comment>
<dbReference type="PANTHER" id="PTHR12815:SF47">
    <property type="entry name" value="TRANSLOCATION AND ASSEMBLY MODULE SUBUNIT TAMA"/>
    <property type="match status" value="1"/>
</dbReference>
<keyword evidence="4" id="KW-0732">Signal</keyword>
<gene>
    <name evidence="11" type="primary">bamA</name>
    <name evidence="11" type="ORF">PPG34_05630</name>
</gene>
<dbReference type="InterPro" id="IPR034746">
    <property type="entry name" value="POTRA"/>
</dbReference>
<evidence type="ECO:0000313" key="11">
    <source>
        <dbReference type="EMBL" id="MDT7041823.1"/>
    </source>
</evidence>
<feature type="domain" description="POTRA" evidence="10">
    <location>
        <begin position="295"/>
        <end position="373"/>
    </location>
</feature>
<dbReference type="InterPro" id="IPR010827">
    <property type="entry name" value="BamA/TamA_POTRA"/>
</dbReference>
<dbReference type="NCBIfam" id="TIGR03303">
    <property type="entry name" value="OM_YaeT"/>
    <property type="match status" value="1"/>
</dbReference>
<dbReference type="Pfam" id="PF01103">
    <property type="entry name" value="Omp85"/>
    <property type="match status" value="1"/>
</dbReference>
<feature type="domain" description="POTRA" evidence="10">
    <location>
        <begin position="376"/>
        <end position="448"/>
    </location>
</feature>
<keyword evidence="9" id="KW-1133">Transmembrane helix</keyword>
<dbReference type="PIRSF" id="PIRSF006076">
    <property type="entry name" value="OM_assembly_OMP85"/>
    <property type="match status" value="1"/>
</dbReference>
<feature type="domain" description="POTRA" evidence="10">
    <location>
        <begin position="51"/>
        <end position="122"/>
    </location>
</feature>
<dbReference type="InterPro" id="IPR000184">
    <property type="entry name" value="Bac_surfAg_D15"/>
</dbReference>
<name>A0ABU3K609_9BACT</name>
<sequence length="776" mass="86624">MDVGWKRPGSLLKRLYVRQFGSARFAVVCFGLVLSVMIVNTPMVLGQTSGMIVQSIGVQGNQRIEESAILARVTLNPGDTITTAIARQQIQRIYDMGFFDDVQVQTSDVPNGVRVIFLVKEKPFTVEIVFDGNEELSEDKLKELVTLQSQVFLDKKEVKASAEKIREEYQKEGYHNAKVIPIVQALDDTRNRITFFIQEGTRARIENIVFEGLTVTTKKELLGVMANREWVPLVSLLTDAGILRREELPNDVERIKEFYSNKGYLDVQVGVPTVELSEDKKSFVVTFRIIEGQPYTIGSVTFTGNKIFENEELELESLVQPDDVFQRSTIRQEVTRITDKYGEKGYSFAEVTPSLLPNPETLTTQVTFNIKEGALIRVRAIHISGNDKTRDNVIRREIRVDEQEVINSVAIKRSFQRLNNLNFFETVEILPNQVEEDKVDLEVKVKEKPTGSFSIGGGFSTLDQFTAIANISEGNLFGMGYLARIRGQLGFRRTLGVLTFRNPALFDGPTSFQVDGFSTQTDFLTYEEERSGGTIQFGRAFSEYIVGSFTLVGEAIEISNPSSDAPSFILRQVGDQSTTGFRASLFRDTRDNFQDPRSGSRSGIRLGFGSEVFGGTNNFYRVSLDGLKYVPLPIWDLRMAFRGRFGLAEGYGGDPVPLTELFFVGGINSVRGFKFGRAGPVTASGTLEGGNKEVVLNAEIIFPVLADAKLNGVVFFDYGKGFAEDTDLSFDLRPATGLEVRWISPFGPLRAAWGLNLDPKQNEQETVFEFSVGNVF</sequence>
<evidence type="ECO:0000256" key="3">
    <source>
        <dbReference type="ARBA" id="ARBA00022692"/>
    </source>
</evidence>
<feature type="transmembrane region" description="Helical" evidence="9">
    <location>
        <begin position="21"/>
        <end position="39"/>
    </location>
</feature>
<keyword evidence="12" id="KW-1185">Reference proteome</keyword>
<evidence type="ECO:0000313" key="12">
    <source>
        <dbReference type="Proteomes" id="UP001250932"/>
    </source>
</evidence>
<keyword evidence="2" id="KW-1134">Transmembrane beta strand</keyword>
<keyword evidence="7" id="KW-0998">Cell outer membrane</keyword>
<dbReference type="Gene3D" id="3.10.20.310">
    <property type="entry name" value="membrane protein fhac"/>
    <property type="match status" value="5"/>
</dbReference>
<comment type="caution">
    <text evidence="11">The sequence shown here is derived from an EMBL/GenBank/DDBJ whole genome shotgun (WGS) entry which is preliminary data.</text>
</comment>
<dbReference type="Proteomes" id="UP001250932">
    <property type="component" value="Unassembled WGS sequence"/>
</dbReference>
<feature type="domain" description="POTRA" evidence="10">
    <location>
        <begin position="203"/>
        <end position="292"/>
    </location>
</feature>
<keyword evidence="6 9" id="KW-0472">Membrane</keyword>
<keyword evidence="3 9" id="KW-0812">Transmembrane</keyword>
<evidence type="ECO:0000256" key="1">
    <source>
        <dbReference type="ARBA" id="ARBA00004370"/>
    </source>
</evidence>
<keyword evidence="5" id="KW-0677">Repeat</keyword>
<dbReference type="InterPro" id="IPR039910">
    <property type="entry name" value="D15-like"/>
</dbReference>
<evidence type="ECO:0000256" key="4">
    <source>
        <dbReference type="ARBA" id="ARBA00022729"/>
    </source>
</evidence>
<evidence type="ECO:0000256" key="9">
    <source>
        <dbReference type="SAM" id="Phobius"/>
    </source>
</evidence>
<evidence type="ECO:0000256" key="2">
    <source>
        <dbReference type="ARBA" id="ARBA00022452"/>
    </source>
</evidence>
<dbReference type="RefSeq" id="WP_313832171.1">
    <property type="nucleotide sequence ID" value="NZ_JAQOUE010000001.1"/>
</dbReference>
<evidence type="ECO:0000256" key="8">
    <source>
        <dbReference type="NCBIfam" id="TIGR03303"/>
    </source>
</evidence>
<dbReference type="EMBL" id="JAQOUE010000001">
    <property type="protein sequence ID" value="MDT7041823.1"/>
    <property type="molecule type" value="Genomic_DNA"/>
</dbReference>
<protein>
    <recommendedName>
        <fullName evidence="8">Outer membrane protein assembly factor BamA</fullName>
    </recommendedName>
</protein>
<dbReference type="InterPro" id="IPR023707">
    <property type="entry name" value="OM_assembly_BamA"/>
</dbReference>
<proteinExistence type="predicted"/>
<dbReference type="PROSITE" id="PS51779">
    <property type="entry name" value="POTRA"/>
    <property type="match status" value="4"/>
</dbReference>
<evidence type="ECO:0000256" key="5">
    <source>
        <dbReference type="ARBA" id="ARBA00022737"/>
    </source>
</evidence>
<dbReference type="Gene3D" id="2.40.160.50">
    <property type="entry name" value="membrane protein fhac: a member of the omp85/tpsb transporter family"/>
    <property type="match status" value="1"/>
</dbReference>
<evidence type="ECO:0000259" key="10">
    <source>
        <dbReference type="PROSITE" id="PS51779"/>
    </source>
</evidence>
<evidence type="ECO:0000256" key="6">
    <source>
        <dbReference type="ARBA" id="ARBA00023136"/>
    </source>
</evidence>
<dbReference type="PANTHER" id="PTHR12815">
    <property type="entry name" value="SORTING AND ASSEMBLY MACHINERY SAMM50 PROTEIN FAMILY MEMBER"/>
    <property type="match status" value="1"/>
</dbReference>
<organism evidence="11 12">
    <name type="scientific">Candidatus Nitronereus thalassa</name>
    <dbReference type="NCBI Taxonomy" id="3020898"/>
    <lineage>
        <taxon>Bacteria</taxon>
        <taxon>Pseudomonadati</taxon>
        <taxon>Nitrospirota</taxon>
        <taxon>Nitrospiria</taxon>
        <taxon>Nitrospirales</taxon>
        <taxon>Nitrospiraceae</taxon>
        <taxon>Candidatus Nitronereus</taxon>
    </lineage>
</organism>
<dbReference type="Pfam" id="PF07244">
    <property type="entry name" value="POTRA"/>
    <property type="match status" value="5"/>
</dbReference>
<accession>A0ABU3K609</accession>